<feature type="region of interest" description="Disordered" evidence="1">
    <location>
        <begin position="1"/>
        <end position="62"/>
    </location>
</feature>
<accession>M2UCH1</accession>
<dbReference type="HOGENOM" id="CLU_1959351_0_0_1"/>
<feature type="region of interest" description="Disordered" evidence="1">
    <location>
        <begin position="76"/>
        <end position="128"/>
    </location>
</feature>
<feature type="compositionally biased region" description="Pro residues" evidence="1">
    <location>
        <begin position="82"/>
        <end position="92"/>
    </location>
</feature>
<sequence>MPPTGGQRNKRHCGRASDSCVESHGRCRWARRQRQTGERRPDHVNTVTAPFPPSTKHNGSHSKCFRWHGVGVGTAAGALATPYPPLPLPSPPHNSALEPQNGAVSDYPSRTHRDYGVHSKARIQATNN</sequence>
<evidence type="ECO:0000256" key="1">
    <source>
        <dbReference type="SAM" id="MobiDB-lite"/>
    </source>
</evidence>
<reference evidence="3" key="2">
    <citation type="journal article" date="2013" name="PLoS Genet.">
        <title>Comparative genome structure, secondary metabolite, and effector coding capacity across Cochliobolus pathogens.</title>
        <authorList>
            <person name="Condon B.J."/>
            <person name="Leng Y."/>
            <person name="Wu D."/>
            <person name="Bushley K.E."/>
            <person name="Ohm R.A."/>
            <person name="Otillar R."/>
            <person name="Martin J."/>
            <person name="Schackwitz W."/>
            <person name="Grimwood J."/>
            <person name="MohdZainudin N."/>
            <person name="Xue C."/>
            <person name="Wang R."/>
            <person name="Manning V.A."/>
            <person name="Dhillon B."/>
            <person name="Tu Z.J."/>
            <person name="Steffenson B.J."/>
            <person name="Salamov A."/>
            <person name="Sun H."/>
            <person name="Lowry S."/>
            <person name="LaButti K."/>
            <person name="Han J."/>
            <person name="Copeland A."/>
            <person name="Lindquist E."/>
            <person name="Barry K."/>
            <person name="Schmutz J."/>
            <person name="Baker S.E."/>
            <person name="Ciuffetti L.M."/>
            <person name="Grigoriev I.V."/>
            <person name="Zhong S."/>
            <person name="Turgeon B.G."/>
        </authorList>
    </citation>
    <scope>NUCLEOTIDE SEQUENCE [LARGE SCALE GENOMIC DNA]</scope>
    <source>
        <strain evidence="3">C5 / ATCC 48332 / race O</strain>
    </source>
</reference>
<dbReference type="EMBL" id="KB445570">
    <property type="protein sequence ID" value="EMD96264.1"/>
    <property type="molecule type" value="Genomic_DNA"/>
</dbReference>
<evidence type="ECO:0000313" key="2">
    <source>
        <dbReference type="EMBL" id="EMD96264.1"/>
    </source>
</evidence>
<reference evidence="2 3" key="1">
    <citation type="journal article" date="2012" name="PLoS Pathog.">
        <title>Diverse lifestyles and strategies of plant pathogenesis encoded in the genomes of eighteen Dothideomycetes fungi.</title>
        <authorList>
            <person name="Ohm R.A."/>
            <person name="Feau N."/>
            <person name="Henrissat B."/>
            <person name="Schoch C.L."/>
            <person name="Horwitz B.A."/>
            <person name="Barry K.W."/>
            <person name="Condon B.J."/>
            <person name="Copeland A.C."/>
            <person name="Dhillon B."/>
            <person name="Glaser F."/>
            <person name="Hesse C.N."/>
            <person name="Kosti I."/>
            <person name="LaButti K."/>
            <person name="Lindquist E.A."/>
            <person name="Lucas S."/>
            <person name="Salamov A.A."/>
            <person name="Bradshaw R.E."/>
            <person name="Ciuffetti L."/>
            <person name="Hamelin R.C."/>
            <person name="Kema G.H.J."/>
            <person name="Lawrence C."/>
            <person name="Scott J.A."/>
            <person name="Spatafora J.W."/>
            <person name="Turgeon B.G."/>
            <person name="de Wit P.J.G.M."/>
            <person name="Zhong S."/>
            <person name="Goodwin S.B."/>
            <person name="Grigoriev I.V."/>
        </authorList>
    </citation>
    <scope>NUCLEOTIDE SEQUENCE [LARGE SCALE GENOMIC DNA]</scope>
    <source>
        <strain evidence="3">C5 / ATCC 48332 / race O</strain>
    </source>
</reference>
<protein>
    <submittedName>
        <fullName evidence="2">Uncharacterized protein</fullName>
    </submittedName>
</protein>
<dbReference type="Proteomes" id="UP000016936">
    <property type="component" value="Unassembled WGS sequence"/>
</dbReference>
<evidence type="ECO:0000313" key="3">
    <source>
        <dbReference type="Proteomes" id="UP000016936"/>
    </source>
</evidence>
<proteinExistence type="predicted"/>
<name>M2UCH1_COCH5</name>
<gene>
    <name evidence="2" type="ORF">COCHEDRAFT_1019621</name>
</gene>
<dbReference type="AlphaFoldDB" id="M2UCH1"/>
<keyword evidence="3" id="KW-1185">Reference proteome</keyword>
<organism evidence="2 3">
    <name type="scientific">Cochliobolus heterostrophus (strain C5 / ATCC 48332 / race O)</name>
    <name type="common">Southern corn leaf blight fungus</name>
    <name type="synonym">Bipolaris maydis</name>
    <dbReference type="NCBI Taxonomy" id="701091"/>
    <lineage>
        <taxon>Eukaryota</taxon>
        <taxon>Fungi</taxon>
        <taxon>Dikarya</taxon>
        <taxon>Ascomycota</taxon>
        <taxon>Pezizomycotina</taxon>
        <taxon>Dothideomycetes</taxon>
        <taxon>Pleosporomycetidae</taxon>
        <taxon>Pleosporales</taxon>
        <taxon>Pleosporineae</taxon>
        <taxon>Pleosporaceae</taxon>
        <taxon>Bipolaris</taxon>
    </lineage>
</organism>